<protein>
    <submittedName>
        <fullName evidence="1">8544_t:CDS:1</fullName>
    </submittedName>
</protein>
<reference evidence="1 2" key="1">
    <citation type="submission" date="2021-06" db="EMBL/GenBank/DDBJ databases">
        <authorList>
            <person name="Kallberg Y."/>
            <person name="Tangrot J."/>
            <person name="Rosling A."/>
        </authorList>
    </citation>
    <scope>NUCLEOTIDE SEQUENCE [LARGE SCALE GENOMIC DNA]</scope>
    <source>
        <strain evidence="1 2">120-4 pot B 10/14</strain>
    </source>
</reference>
<accession>A0ABN7ULW1</accession>
<keyword evidence="2" id="KW-1185">Reference proteome</keyword>
<gene>
    <name evidence="1" type="ORF">GMARGA_LOCUS7408</name>
</gene>
<dbReference type="Proteomes" id="UP000789901">
    <property type="component" value="Unassembled WGS sequence"/>
</dbReference>
<sequence length="105" mass="12172">MRLFNFNTSHLDSRYKNPKFEKPFTSPKLATNSITISAFISNKNIPGFLPSHVIPYTSHVCQYLSNLILEQEPKKCIRQELLKKFFTKEESPNKALPKIDEDSLK</sequence>
<name>A0ABN7ULW1_GIGMA</name>
<dbReference type="EMBL" id="CAJVQB010003577">
    <property type="protein sequence ID" value="CAG8612068.1"/>
    <property type="molecule type" value="Genomic_DNA"/>
</dbReference>
<proteinExistence type="predicted"/>
<evidence type="ECO:0000313" key="1">
    <source>
        <dbReference type="EMBL" id="CAG8612068.1"/>
    </source>
</evidence>
<organism evidence="1 2">
    <name type="scientific">Gigaspora margarita</name>
    <dbReference type="NCBI Taxonomy" id="4874"/>
    <lineage>
        <taxon>Eukaryota</taxon>
        <taxon>Fungi</taxon>
        <taxon>Fungi incertae sedis</taxon>
        <taxon>Mucoromycota</taxon>
        <taxon>Glomeromycotina</taxon>
        <taxon>Glomeromycetes</taxon>
        <taxon>Diversisporales</taxon>
        <taxon>Gigasporaceae</taxon>
        <taxon>Gigaspora</taxon>
    </lineage>
</organism>
<comment type="caution">
    <text evidence="1">The sequence shown here is derived from an EMBL/GenBank/DDBJ whole genome shotgun (WGS) entry which is preliminary data.</text>
</comment>
<evidence type="ECO:0000313" key="2">
    <source>
        <dbReference type="Proteomes" id="UP000789901"/>
    </source>
</evidence>